<evidence type="ECO:0000313" key="2">
    <source>
        <dbReference type="EMBL" id="AIO66858.1"/>
    </source>
</evidence>
<dbReference type="KEGG" id="bok:DM82_2372"/>
<feature type="region of interest" description="Disordered" evidence="1">
    <location>
        <begin position="1"/>
        <end position="35"/>
    </location>
</feature>
<reference evidence="2 3" key="1">
    <citation type="submission" date="2014-06" db="EMBL/GenBank/DDBJ databases">
        <authorList>
            <person name="Bishop-Lilly K.A."/>
            <person name="Broomall S.M."/>
            <person name="Chain P.S."/>
            <person name="Chertkov O."/>
            <person name="Coyne S.R."/>
            <person name="Daligault H.E."/>
            <person name="Davenport K.W."/>
            <person name="Erkkila T."/>
            <person name="Frey K.G."/>
            <person name="Gibbons H.S."/>
            <person name="Gu W."/>
            <person name="Jaissle J."/>
            <person name="Johnson S.L."/>
            <person name="Koroleva G.I."/>
            <person name="Ladner J.T."/>
            <person name="Lo C.-C."/>
            <person name="Minogue T.D."/>
            <person name="Munk C."/>
            <person name="Palacios G.F."/>
            <person name="Redden C.L."/>
            <person name="Rosenzweig C.N."/>
            <person name="Scholz M.B."/>
            <person name="Teshima H."/>
            <person name="Xu Y."/>
        </authorList>
    </citation>
    <scope>NUCLEOTIDE SEQUENCE [LARGE SCALE GENOMIC DNA]</scope>
    <source>
        <strain evidence="2 3">EO147</strain>
    </source>
</reference>
<keyword evidence="3" id="KW-1185">Reference proteome</keyword>
<organism evidence="2 3">
    <name type="scientific">Burkholderia oklahomensis</name>
    <dbReference type="NCBI Taxonomy" id="342113"/>
    <lineage>
        <taxon>Bacteria</taxon>
        <taxon>Pseudomonadati</taxon>
        <taxon>Pseudomonadota</taxon>
        <taxon>Betaproteobacteria</taxon>
        <taxon>Burkholderiales</taxon>
        <taxon>Burkholderiaceae</taxon>
        <taxon>Burkholderia</taxon>
        <taxon>pseudomallei group</taxon>
    </lineage>
</organism>
<evidence type="ECO:0000256" key="1">
    <source>
        <dbReference type="SAM" id="MobiDB-lite"/>
    </source>
</evidence>
<dbReference type="Proteomes" id="UP000029424">
    <property type="component" value="Chromosome 1"/>
</dbReference>
<proteinExistence type="predicted"/>
<gene>
    <name evidence="2" type="ORF">DM82_2372</name>
</gene>
<accession>A0AAI8B668</accession>
<dbReference type="EMBL" id="CP008726">
    <property type="protein sequence ID" value="AIO66858.1"/>
    <property type="molecule type" value="Genomic_DNA"/>
</dbReference>
<name>A0AAI8B668_9BURK</name>
<feature type="compositionally biased region" description="Polar residues" evidence="1">
    <location>
        <begin position="7"/>
        <end position="18"/>
    </location>
</feature>
<protein>
    <submittedName>
        <fullName evidence="2">Uncharacterized protein</fullName>
    </submittedName>
</protein>
<sequence>MGVVNATPEQSDAASSKQDGIVEQISGRITSLKKS</sequence>
<dbReference type="AlphaFoldDB" id="A0AAI8B668"/>
<evidence type="ECO:0000313" key="3">
    <source>
        <dbReference type="Proteomes" id="UP000029424"/>
    </source>
</evidence>